<name>A0A6J4HBZ8_9ACTN</name>
<dbReference type="InterPro" id="IPR029068">
    <property type="entry name" value="Glyas_Bleomycin-R_OHBP_Dase"/>
</dbReference>
<proteinExistence type="predicted"/>
<dbReference type="Gene3D" id="3.10.180.10">
    <property type="entry name" value="2,3-Dihydroxybiphenyl 1,2-Dioxygenase, domain 1"/>
    <property type="match status" value="1"/>
</dbReference>
<sequence>MTPVERAEWGGCIGHFAGPHGHLWEVAASGVKHLFRDQ</sequence>
<evidence type="ECO:0000313" key="1">
    <source>
        <dbReference type="EMBL" id="CAA9218902.1"/>
    </source>
</evidence>
<gene>
    <name evidence="1" type="ORF">AVDCRST_MAG10-543</name>
</gene>
<organism evidence="1">
    <name type="scientific">uncultured Acidimicrobiales bacterium</name>
    <dbReference type="NCBI Taxonomy" id="310071"/>
    <lineage>
        <taxon>Bacteria</taxon>
        <taxon>Bacillati</taxon>
        <taxon>Actinomycetota</taxon>
        <taxon>Acidimicrobiia</taxon>
        <taxon>Acidimicrobiales</taxon>
        <taxon>environmental samples</taxon>
    </lineage>
</organism>
<accession>A0A6J4HBZ8</accession>
<protein>
    <submittedName>
        <fullName evidence="1">Uncharacterized protein</fullName>
    </submittedName>
</protein>
<dbReference type="AlphaFoldDB" id="A0A6J4HBZ8"/>
<dbReference type="EMBL" id="CADCTB010000036">
    <property type="protein sequence ID" value="CAA9218902.1"/>
    <property type="molecule type" value="Genomic_DNA"/>
</dbReference>
<reference evidence="1" key="1">
    <citation type="submission" date="2020-02" db="EMBL/GenBank/DDBJ databases">
        <authorList>
            <person name="Meier V. D."/>
        </authorList>
    </citation>
    <scope>NUCLEOTIDE SEQUENCE</scope>
    <source>
        <strain evidence="1">AVDCRST_MAG10</strain>
    </source>
</reference>